<protein>
    <submittedName>
        <fullName evidence="3">Aldehyde dehydrogenase (NADP(+))</fullName>
    </submittedName>
</protein>
<evidence type="ECO:0000256" key="1">
    <source>
        <dbReference type="ARBA" id="ARBA00023002"/>
    </source>
</evidence>
<dbReference type="InterPro" id="IPR016163">
    <property type="entry name" value="Ald_DH_C"/>
</dbReference>
<dbReference type="OrthoDB" id="9770537at2"/>
<gene>
    <name evidence="3" type="ORF">C4E15_02020</name>
</gene>
<comment type="caution">
    <text evidence="3">The sequence shown here is derived from an EMBL/GenBank/DDBJ whole genome shotgun (WGS) entry which is preliminary data.</text>
</comment>
<dbReference type="InterPro" id="IPR050740">
    <property type="entry name" value="Aldehyde_DH_Superfamily"/>
</dbReference>
<evidence type="ECO:0000313" key="4">
    <source>
        <dbReference type="Proteomes" id="UP000239990"/>
    </source>
</evidence>
<dbReference type="RefSeq" id="WP_104142314.1">
    <property type="nucleotide sequence ID" value="NZ_PREU01000001.1"/>
</dbReference>
<sequence length="528" mass="54803">MTLSGSMLIGASDVTGDEGVAHAINPATNQAIPTPPFGLGGAAHVDRAARLAAQAFDAYRRQPMETRAALLESIADNIEALGDTLIERAHAETGLPVARLQGERGRTTGQLRLFASVVRQGHFLRATLDTALPQRQPLPRSDLRMAKLPLGPVAVFGASNFPLAFSVAGGDTASALAAGCPVIVKAHSAHLGTSELVGRAIQQAVAGLGLHEGVFSLLIGAGRKLGESLVAHPAIKAVGFTGSRQGGLALQRIAQQRTEPIPVYAEMSSINPVFLLPGALAARPEALASAFADSLTLGAGQFCTNPGLVLAVDGPGLDAFVAAAAQAVGKKPAQTMLTPGIHDAYCSGKAALQAADGVSTVATGLSSEGRPNAAQAALYLSDAEHLLANEALQAEVFGPAALLIRVRDEDTLHRVAEHLEGQLTATLLLDESDHPLARTLLPVLERKAGRILVNGFPTGVEVCHAMVHGGPYPATTNAMYTSVGAQAIDRFLRPVCYQDVPEALLPAELLADNPLNLWRLVNGAFKQA</sequence>
<dbReference type="InterPro" id="IPR016162">
    <property type="entry name" value="Ald_DH_N"/>
</dbReference>
<accession>A0A2S5GZA3</accession>
<organism evidence="3 4">
    <name type="scientific">Achromobacter spanius</name>
    <dbReference type="NCBI Taxonomy" id="217203"/>
    <lineage>
        <taxon>Bacteria</taxon>
        <taxon>Pseudomonadati</taxon>
        <taxon>Pseudomonadota</taxon>
        <taxon>Betaproteobacteria</taxon>
        <taxon>Burkholderiales</taxon>
        <taxon>Alcaligenaceae</taxon>
        <taxon>Achromobacter</taxon>
    </lineage>
</organism>
<dbReference type="EMBL" id="PREU01000001">
    <property type="protein sequence ID" value="PPA78336.1"/>
    <property type="molecule type" value="Genomic_DNA"/>
</dbReference>
<proteinExistence type="predicted"/>
<dbReference type="AlphaFoldDB" id="A0A2S5GZA3"/>
<dbReference type="InterPro" id="IPR044151">
    <property type="entry name" value="ALDH_KGSADH"/>
</dbReference>
<feature type="domain" description="Aldehyde dehydrogenase" evidence="2">
    <location>
        <begin position="21"/>
        <end position="460"/>
    </location>
</feature>
<dbReference type="Proteomes" id="UP000239990">
    <property type="component" value="Unassembled WGS sequence"/>
</dbReference>
<dbReference type="InterPro" id="IPR016161">
    <property type="entry name" value="Ald_DH/histidinol_DH"/>
</dbReference>
<evidence type="ECO:0000259" key="2">
    <source>
        <dbReference type="Pfam" id="PF00171"/>
    </source>
</evidence>
<dbReference type="GO" id="GO:0016620">
    <property type="term" value="F:oxidoreductase activity, acting on the aldehyde or oxo group of donors, NAD or NADP as acceptor"/>
    <property type="evidence" value="ECO:0007669"/>
    <property type="project" value="InterPro"/>
</dbReference>
<dbReference type="Pfam" id="PF00171">
    <property type="entry name" value="Aldedh"/>
    <property type="match status" value="1"/>
</dbReference>
<dbReference type="PANTHER" id="PTHR43353">
    <property type="entry name" value="SUCCINATE-SEMIALDEHYDE DEHYDROGENASE, MITOCHONDRIAL"/>
    <property type="match status" value="1"/>
</dbReference>
<dbReference type="Gene3D" id="3.40.309.10">
    <property type="entry name" value="Aldehyde Dehydrogenase, Chain A, domain 2"/>
    <property type="match status" value="1"/>
</dbReference>
<dbReference type="Gene3D" id="3.40.605.10">
    <property type="entry name" value="Aldehyde Dehydrogenase, Chain A, domain 1"/>
    <property type="match status" value="1"/>
</dbReference>
<dbReference type="InterPro" id="IPR015590">
    <property type="entry name" value="Aldehyde_DH_dom"/>
</dbReference>
<dbReference type="SUPFAM" id="SSF53720">
    <property type="entry name" value="ALDH-like"/>
    <property type="match status" value="1"/>
</dbReference>
<reference evidence="3 4" key="1">
    <citation type="submission" date="2018-02" db="EMBL/GenBank/DDBJ databases">
        <title>Draft Genome of Achromobacter spanius stain 6.</title>
        <authorList>
            <person name="Gunasekera T.S."/>
            <person name="Radwan O."/>
            <person name="Ruiz O.N."/>
        </authorList>
    </citation>
    <scope>NUCLEOTIDE SEQUENCE [LARGE SCALE GENOMIC DNA]</scope>
    <source>
        <strain evidence="3 4">6</strain>
    </source>
</reference>
<dbReference type="PANTHER" id="PTHR43353:SF3">
    <property type="entry name" value="ALDEHYDE DEHYDROGENASE-RELATED"/>
    <property type="match status" value="1"/>
</dbReference>
<keyword evidence="1" id="KW-0560">Oxidoreductase</keyword>
<name>A0A2S5GZA3_9BURK</name>
<evidence type="ECO:0000313" key="3">
    <source>
        <dbReference type="EMBL" id="PPA78336.1"/>
    </source>
</evidence>
<dbReference type="CDD" id="cd07129">
    <property type="entry name" value="ALDH_KGSADH"/>
    <property type="match status" value="1"/>
</dbReference>